<dbReference type="HOGENOM" id="CLU_049016_0_0_4"/>
<dbReference type="Gene3D" id="2.40.160.10">
    <property type="entry name" value="Porin"/>
    <property type="match status" value="1"/>
</dbReference>
<feature type="chain" id="PRO_5002982844" description="Lipoprotein" evidence="1">
    <location>
        <begin position="30"/>
        <end position="403"/>
    </location>
</feature>
<dbReference type="eggNOG" id="COG3203">
    <property type="taxonomic scope" value="Bacteria"/>
</dbReference>
<accession>C7RNI9</accession>
<keyword evidence="1" id="KW-0732">Signal</keyword>
<name>C7RNI9_ACCRE</name>
<evidence type="ECO:0008006" key="3">
    <source>
        <dbReference type="Google" id="ProtNLM"/>
    </source>
</evidence>
<sequence length="403" mass="44548" precursor="true">MCAYSRFARAASRIALTGGLSLASTITCAMDLLDGNFQVHGFASLTLVNTSDNNFFGQSDDQVSNNFSEVGLNASWRLTPGLQLSAEVLSHRAGGTDDGGVRLDYGLVDWTALSSEEGRGGIRVGRIKTAYGLYNTTRDVPFTRPSIILPQSIYFERTRNLTVSADGADIYVERYGEAGTLSASFAYGQPQTDTDAALVALVGLNRPGHLDSRLAPDLQVMYEGSGGMYRLAVTATRLDLRYKPGLGDRLQAGRFKLTPLILSAQYNAETWSLTSEYAFRRTSVTDFGPFFYNGTADGRSYYLQGTYRLAPQWEALVRYDAYYADNDDRNGKAFAAATRQPGFTRFAKDWSVGLRFDVTPQFMLRVEAHRVDGTGFLAVQDNPDAQALRRYWDNVMLQGSFRF</sequence>
<protein>
    <recommendedName>
        <fullName evidence="3">Lipoprotein</fullName>
    </recommendedName>
</protein>
<feature type="signal peptide" evidence="1">
    <location>
        <begin position="1"/>
        <end position="29"/>
    </location>
</feature>
<gene>
    <name evidence="2" type="ordered locus">CAP2UW1_0780</name>
</gene>
<proteinExistence type="predicted"/>
<dbReference type="InterPro" id="IPR023614">
    <property type="entry name" value="Porin_dom_sf"/>
</dbReference>
<evidence type="ECO:0000256" key="1">
    <source>
        <dbReference type="SAM" id="SignalP"/>
    </source>
</evidence>
<evidence type="ECO:0000313" key="2">
    <source>
        <dbReference type="EMBL" id="ACV34125.1"/>
    </source>
</evidence>
<dbReference type="KEGG" id="app:CAP2UW1_0780"/>
<dbReference type="EMBL" id="CP001715">
    <property type="protein sequence ID" value="ACV34125.1"/>
    <property type="molecule type" value="Genomic_DNA"/>
</dbReference>
<dbReference type="AlphaFoldDB" id="C7RNI9"/>
<dbReference type="SUPFAM" id="SSF56935">
    <property type="entry name" value="Porins"/>
    <property type="match status" value="1"/>
</dbReference>
<reference evidence="2" key="2">
    <citation type="submission" date="2009-09" db="EMBL/GenBank/DDBJ databases">
        <title>Complete sequence of chromosome of Candidatus Accumulibacter phosphatis clade IIA str. UW-1.</title>
        <authorList>
            <consortium name="US DOE Joint Genome Institute"/>
            <person name="Martin H.G."/>
            <person name="Ivanova N."/>
            <person name="Kunin V."/>
            <person name="Warnecke F."/>
            <person name="Barry K."/>
            <person name="He S."/>
            <person name="Salamov A."/>
            <person name="Szeto E."/>
            <person name="Dalin E."/>
            <person name="Pangilinan J.L."/>
            <person name="Lapidus A."/>
            <person name="Lowry S."/>
            <person name="Kyrpides N.C."/>
            <person name="McMahon K.D."/>
            <person name="Hugenholtz P."/>
        </authorList>
    </citation>
    <scope>NUCLEOTIDE SEQUENCE [LARGE SCALE GENOMIC DNA]</scope>
    <source>
        <strain evidence="2">UW-1</strain>
    </source>
</reference>
<dbReference type="STRING" id="522306.CAP2UW1_0780"/>
<dbReference type="OrthoDB" id="197869at2"/>
<reference evidence="2" key="1">
    <citation type="submission" date="2009-08" db="EMBL/GenBank/DDBJ databases">
        <authorList>
            <consortium name="US DOE Joint Genome Institute"/>
            <person name="Lucas S."/>
            <person name="Copeland A."/>
            <person name="Lapidus A."/>
            <person name="Glavina del Rio T."/>
            <person name="Dalin E."/>
            <person name="Tice H."/>
            <person name="Bruce D."/>
            <person name="Barry K."/>
            <person name="Pitluck S."/>
            <person name="Lowry S."/>
            <person name="Larimer F."/>
            <person name="Land M."/>
            <person name="Hauser L."/>
            <person name="Kyrpides N."/>
            <person name="Ivanova N."/>
            <person name="McMahon K.D."/>
            <person name="Hugenholtz P."/>
        </authorList>
    </citation>
    <scope>NUCLEOTIDE SEQUENCE</scope>
    <source>
        <strain evidence="2">UW-1</strain>
    </source>
</reference>
<organism evidence="2">
    <name type="scientific">Accumulibacter regalis</name>
    <dbReference type="NCBI Taxonomy" id="522306"/>
    <lineage>
        <taxon>Bacteria</taxon>
        <taxon>Pseudomonadati</taxon>
        <taxon>Pseudomonadota</taxon>
        <taxon>Betaproteobacteria</taxon>
        <taxon>Candidatus Accumulibacter</taxon>
    </lineage>
</organism>